<proteinExistence type="predicted"/>
<sequence length="313" mass="33733">MPLLPALECYLSQLPPHDPDLTVEQLRAWGAAMGFDGVVEPGPELSSVTDREIPVAGGTVTVRVYTPEGEGPKPLHLYLHGGGFCLGTLAMVDDELRFRARDSGCVIVSVAYRLAPEFPYPTAVEDSYAALLWCRDHAAELGADAGRLTVGGASAGGNLAAVLCLVSRDRGGPAIRFQLLEIPLTDARGTLPSRTELGQGYGMGKADLDRMGDWYLGPDPRRRDAPYASPLLAEDLTGLPPAFIVTSEYDPLRDEGEAYARRLVEAGVRTTLKRWPGMLHGTHSLTAMLPEAAQWRDTCSRALAEAVRRLRAG</sequence>
<feature type="domain" description="Alpha/beta hydrolase fold-3" evidence="2">
    <location>
        <begin position="77"/>
        <end position="283"/>
    </location>
</feature>
<dbReference type="InterPro" id="IPR029058">
    <property type="entry name" value="AB_hydrolase_fold"/>
</dbReference>
<gene>
    <name evidence="3" type="ORF">EYS09_29590</name>
</gene>
<reference evidence="3 4" key="1">
    <citation type="submission" date="2019-02" db="EMBL/GenBank/DDBJ databases">
        <title>Draft Genome Sequence of Streptomyces sp. AM-2504, identified by 16S rRNA comparative analysis as a Streptomyces Kasugaensis strain.</title>
        <authorList>
            <person name="Napolioni V."/>
            <person name="Giuliodori A.M."/>
            <person name="Spurio R."/>
            <person name="Fabbretti A."/>
        </authorList>
    </citation>
    <scope>NUCLEOTIDE SEQUENCE [LARGE SCALE GENOMIC DNA]</scope>
    <source>
        <strain evidence="3 4">AM-2504</strain>
    </source>
</reference>
<dbReference type="InterPro" id="IPR050300">
    <property type="entry name" value="GDXG_lipolytic_enzyme"/>
</dbReference>
<dbReference type="Gene3D" id="3.40.50.1820">
    <property type="entry name" value="alpha/beta hydrolase"/>
    <property type="match status" value="1"/>
</dbReference>
<evidence type="ECO:0000256" key="1">
    <source>
        <dbReference type="ARBA" id="ARBA00022801"/>
    </source>
</evidence>
<dbReference type="SUPFAM" id="SSF53474">
    <property type="entry name" value="alpha/beta-Hydrolases"/>
    <property type="match status" value="1"/>
</dbReference>
<dbReference type="InterPro" id="IPR013094">
    <property type="entry name" value="AB_hydrolase_3"/>
</dbReference>
<comment type="caution">
    <text evidence="3">The sequence shown here is derived from an EMBL/GenBank/DDBJ whole genome shotgun (WGS) entry which is preliminary data.</text>
</comment>
<organism evidence="3 4">
    <name type="scientific">Streptomyces kasugaensis</name>
    <dbReference type="NCBI Taxonomy" id="1946"/>
    <lineage>
        <taxon>Bacteria</taxon>
        <taxon>Bacillati</taxon>
        <taxon>Actinomycetota</taxon>
        <taxon>Actinomycetes</taxon>
        <taxon>Kitasatosporales</taxon>
        <taxon>Streptomycetaceae</taxon>
        <taxon>Streptomyces</taxon>
    </lineage>
</organism>
<evidence type="ECO:0000259" key="2">
    <source>
        <dbReference type="Pfam" id="PF07859"/>
    </source>
</evidence>
<dbReference type="EMBL" id="SIXH01000384">
    <property type="protein sequence ID" value="TBO56127.1"/>
    <property type="molecule type" value="Genomic_DNA"/>
</dbReference>
<name>A0A4Q9HMT8_STRKA</name>
<dbReference type="PANTHER" id="PTHR48081">
    <property type="entry name" value="AB HYDROLASE SUPERFAMILY PROTEIN C4A8.06C"/>
    <property type="match status" value="1"/>
</dbReference>
<dbReference type="Proteomes" id="UP000292452">
    <property type="component" value="Unassembled WGS sequence"/>
</dbReference>
<dbReference type="GO" id="GO:0016787">
    <property type="term" value="F:hydrolase activity"/>
    <property type="evidence" value="ECO:0007669"/>
    <property type="project" value="UniProtKB-KW"/>
</dbReference>
<dbReference type="AlphaFoldDB" id="A0A4Q9HMT8"/>
<dbReference type="PANTHER" id="PTHR48081:SF8">
    <property type="entry name" value="ALPHA_BETA HYDROLASE FOLD-3 DOMAIN-CONTAINING PROTEIN-RELATED"/>
    <property type="match status" value="1"/>
</dbReference>
<keyword evidence="1 3" id="KW-0378">Hydrolase</keyword>
<dbReference type="RefSeq" id="WP_131125516.1">
    <property type="nucleotide sequence ID" value="NZ_SIXH01000384.1"/>
</dbReference>
<keyword evidence="4" id="KW-1185">Reference proteome</keyword>
<protein>
    <submittedName>
        <fullName evidence="3">Alpha/beta hydrolase</fullName>
    </submittedName>
</protein>
<evidence type="ECO:0000313" key="3">
    <source>
        <dbReference type="EMBL" id="TBO56127.1"/>
    </source>
</evidence>
<accession>A0A4Q9HMT8</accession>
<evidence type="ECO:0000313" key="4">
    <source>
        <dbReference type="Proteomes" id="UP000292452"/>
    </source>
</evidence>
<dbReference type="Pfam" id="PF07859">
    <property type="entry name" value="Abhydrolase_3"/>
    <property type="match status" value="1"/>
</dbReference>